<dbReference type="InterPro" id="IPR011011">
    <property type="entry name" value="Znf_FYVE_PHD"/>
</dbReference>
<evidence type="ECO:0000256" key="8">
    <source>
        <dbReference type="SAM" id="MobiDB-lite"/>
    </source>
</evidence>
<dbReference type="GO" id="GO:0008270">
    <property type="term" value="F:zinc ion binding"/>
    <property type="evidence" value="ECO:0007669"/>
    <property type="project" value="UniProtKB-KW"/>
</dbReference>
<evidence type="ECO:0000313" key="11">
    <source>
        <dbReference type="EnsemblPlants" id="Kaladp0087s0134.1.v1.1"/>
    </source>
</evidence>
<dbReference type="InterPro" id="IPR036420">
    <property type="entry name" value="BRCT_dom_sf"/>
</dbReference>
<dbReference type="Proteomes" id="UP000594263">
    <property type="component" value="Unplaced"/>
</dbReference>
<feature type="domain" description="RING-type" evidence="9">
    <location>
        <begin position="374"/>
        <end position="419"/>
    </location>
</feature>
<proteinExistence type="predicted"/>
<dbReference type="PROSITE" id="PS50089">
    <property type="entry name" value="ZF_RING_2"/>
    <property type="match status" value="1"/>
</dbReference>
<evidence type="ECO:0000256" key="1">
    <source>
        <dbReference type="ARBA" id="ARBA00004286"/>
    </source>
</evidence>
<keyword evidence="12" id="KW-1185">Reference proteome</keyword>
<dbReference type="Gramene" id="Kaladp0087s0134.1.v1.1">
    <property type="protein sequence ID" value="Kaladp0087s0134.1.v1.1"/>
    <property type="gene ID" value="Kaladp0087s0134.v1.1"/>
</dbReference>
<dbReference type="SMART" id="SM00292">
    <property type="entry name" value="BRCT"/>
    <property type="match status" value="1"/>
</dbReference>
<dbReference type="AlphaFoldDB" id="A0A7N0UUY1"/>
<dbReference type="SUPFAM" id="SSF57903">
    <property type="entry name" value="FYVE/PHD zinc finger"/>
    <property type="match status" value="1"/>
</dbReference>
<dbReference type="Pfam" id="PF00097">
    <property type="entry name" value="zf-C3HC4"/>
    <property type="match status" value="1"/>
</dbReference>
<dbReference type="SUPFAM" id="SSF57850">
    <property type="entry name" value="RING/U-box"/>
    <property type="match status" value="1"/>
</dbReference>
<dbReference type="Pfam" id="PF12738">
    <property type="entry name" value="PTCB-BRCT"/>
    <property type="match status" value="1"/>
</dbReference>
<evidence type="ECO:0000256" key="5">
    <source>
        <dbReference type="ARBA" id="ARBA00022833"/>
    </source>
</evidence>
<dbReference type="InterPro" id="IPR018957">
    <property type="entry name" value="Znf_C3HC4_RING-type"/>
</dbReference>
<feature type="domain" description="BRCT" evidence="10">
    <location>
        <begin position="37"/>
        <end position="129"/>
    </location>
</feature>
<dbReference type="OMA" id="IRGMESV"/>
<name>A0A7N0UUY1_KALFE</name>
<dbReference type="EnsemblPlants" id="Kaladp0087s0134.1.v1.1">
    <property type="protein sequence ID" value="Kaladp0087s0134.1.v1.1"/>
    <property type="gene ID" value="Kaladp0087s0134.v1.1"/>
</dbReference>
<dbReference type="Gene3D" id="3.30.40.10">
    <property type="entry name" value="Zinc/RING finger domain, C3HC4 (zinc finger)"/>
    <property type="match status" value="2"/>
</dbReference>
<evidence type="ECO:0000256" key="2">
    <source>
        <dbReference type="ARBA" id="ARBA00022454"/>
    </source>
</evidence>
<evidence type="ECO:0000256" key="7">
    <source>
        <dbReference type="PROSITE-ProRule" id="PRU00175"/>
    </source>
</evidence>
<evidence type="ECO:0000313" key="12">
    <source>
        <dbReference type="Proteomes" id="UP000594263"/>
    </source>
</evidence>
<dbReference type="SUPFAM" id="SSF52113">
    <property type="entry name" value="BRCT domain"/>
    <property type="match status" value="1"/>
</dbReference>
<dbReference type="PROSITE" id="PS00518">
    <property type="entry name" value="ZF_RING_1"/>
    <property type="match status" value="1"/>
</dbReference>
<protein>
    <recommendedName>
        <fullName evidence="6">RING-type E3 ubiquitin transferase BRCA1</fullName>
    </recommendedName>
</protein>
<evidence type="ECO:0000259" key="9">
    <source>
        <dbReference type="PROSITE" id="PS50089"/>
    </source>
</evidence>
<evidence type="ECO:0000256" key="3">
    <source>
        <dbReference type="ARBA" id="ARBA00022723"/>
    </source>
</evidence>
<sequence length="523" mass="58337">MADVVLDLFHRKSSRGANSCFVHNFFYVSASGVSIDNAGTGVEGMESVVATVSGYHGSDRFNLIKLISQTGANYVGAMSKSITHLVCWKFEGKKYGLAKKFRTTLVVSPKWFVECAKSGKRVPEDPYIMECGEEVGTIQFDGLLMEKDNLPTRTQRNILADGTDWRENSEELADDHCHSNARKTAPLITCFLEQDIYPSTSLRLRSPELNIKKRKGRQSSSKNHFRPLLSPLAGDEGHESSSLYCQRSHRQKRNTFHSTSSRISAETSCKGRRLVKKNVARTILESDILDSDQDCSFIGSSGSGPGSTSESHHLHEITEDQMDLSISLSPRKFNLRNDSAIDVINCQDNAHGDATYTSQHNQTARQHTPAEPSCAICWTDFSITRGILPCGHRYCYPCIQNWSDQLALKGKVSTCPLCKEAFCSILKVDDDVASDQKVYSQTIPCAPLVKNISILPVHGLSSDMTQFLTGQTCSMCHSREPEESLESCHVCKIRHIHLYCLDPPLLPWVCVRCRELQNVFQRG</sequence>
<feature type="region of interest" description="Disordered" evidence="8">
    <location>
        <begin position="208"/>
        <end position="261"/>
    </location>
</feature>
<dbReference type="InterPro" id="IPR001357">
    <property type="entry name" value="BRCT_dom"/>
</dbReference>
<comment type="subcellular location">
    <subcellularLocation>
        <location evidence="1">Chromosome</location>
    </subcellularLocation>
</comment>
<dbReference type="PANTHER" id="PTHR47776">
    <property type="entry name" value="F5A8.9 PROTEIN"/>
    <property type="match status" value="1"/>
</dbReference>
<dbReference type="PROSITE" id="PS50172">
    <property type="entry name" value="BRCT"/>
    <property type="match status" value="1"/>
</dbReference>
<dbReference type="SMART" id="SM00184">
    <property type="entry name" value="RING"/>
    <property type="match status" value="1"/>
</dbReference>
<keyword evidence="2" id="KW-0158">Chromosome</keyword>
<keyword evidence="5" id="KW-0862">Zinc</keyword>
<evidence type="ECO:0000256" key="4">
    <source>
        <dbReference type="ARBA" id="ARBA00022771"/>
    </source>
</evidence>
<dbReference type="InterPro" id="IPR013083">
    <property type="entry name" value="Znf_RING/FYVE/PHD"/>
</dbReference>
<dbReference type="GO" id="GO:0005694">
    <property type="term" value="C:chromosome"/>
    <property type="evidence" value="ECO:0007669"/>
    <property type="project" value="UniProtKB-SubCell"/>
</dbReference>
<keyword evidence="3" id="KW-0479">Metal-binding</keyword>
<evidence type="ECO:0000259" key="10">
    <source>
        <dbReference type="PROSITE" id="PS50172"/>
    </source>
</evidence>
<dbReference type="InterPro" id="IPR001841">
    <property type="entry name" value="Znf_RING"/>
</dbReference>
<reference evidence="11" key="1">
    <citation type="submission" date="2021-01" db="UniProtKB">
        <authorList>
            <consortium name="EnsemblPlants"/>
        </authorList>
    </citation>
    <scope>IDENTIFICATION</scope>
</reference>
<keyword evidence="4 7" id="KW-0863">Zinc-finger</keyword>
<dbReference type="InterPro" id="IPR017907">
    <property type="entry name" value="Znf_RING_CS"/>
</dbReference>
<dbReference type="Gene3D" id="3.40.50.10190">
    <property type="entry name" value="BRCT domain"/>
    <property type="match status" value="1"/>
</dbReference>
<evidence type="ECO:0000256" key="6">
    <source>
        <dbReference type="ARBA" id="ARBA00031556"/>
    </source>
</evidence>
<accession>A0A7N0UUY1</accession>
<dbReference type="PANTHER" id="PTHR47776:SF2">
    <property type="entry name" value="RING-TYPE E3 UBIQUITIN TRANSFERASE BRCA1"/>
    <property type="match status" value="1"/>
</dbReference>
<organism evidence="11 12">
    <name type="scientific">Kalanchoe fedtschenkoi</name>
    <name type="common">Lavender scallops</name>
    <name type="synonym">South American air plant</name>
    <dbReference type="NCBI Taxonomy" id="63787"/>
    <lineage>
        <taxon>Eukaryota</taxon>
        <taxon>Viridiplantae</taxon>
        <taxon>Streptophyta</taxon>
        <taxon>Embryophyta</taxon>
        <taxon>Tracheophyta</taxon>
        <taxon>Spermatophyta</taxon>
        <taxon>Magnoliopsida</taxon>
        <taxon>eudicotyledons</taxon>
        <taxon>Gunneridae</taxon>
        <taxon>Pentapetalae</taxon>
        <taxon>Saxifragales</taxon>
        <taxon>Crassulaceae</taxon>
        <taxon>Kalanchoe</taxon>
    </lineage>
</organism>